<evidence type="ECO:0000259" key="1">
    <source>
        <dbReference type="Pfam" id="PF08378"/>
    </source>
</evidence>
<dbReference type="Pfam" id="PF08378">
    <property type="entry name" value="NERD"/>
    <property type="match status" value="1"/>
</dbReference>
<dbReference type="InterPro" id="IPR011528">
    <property type="entry name" value="NERD"/>
</dbReference>
<dbReference type="RefSeq" id="WP_243366654.1">
    <property type="nucleotide sequence ID" value="NZ_CP094348.1"/>
</dbReference>
<gene>
    <name evidence="2" type="ORF">MRZ06_03715</name>
</gene>
<name>A0ABY3ZWA8_9STAP</name>
<sequence>MFIKVYDKSPYESYLVDVVDRIKLDDIDEAKKFTFYNGYIGEKQFYEEIKSCGGIKAWNIRLNLSGEVQYDFFIIHEGYLIHIDVKNFSGRYTYRDNNFISESNYVIKDPISQLNSAHFKLKVFCEKHNLNYIVKSYVLFINETFTVSGFNGHSSILFRNDLQRIKASLVNEPNQADIKAMELIVSYHLNKSKNEQRIHYYPFEQLKPGLKCPSCFSFLKKFESFERKIECSCGHKVSKKEAVHLGFETVKRLKNAAVKSSEIATYTGVSESTIKQIMRNEYEYTGSTCGRKYINKKHRDIFLREVQQVYYYRKMEENV</sequence>
<proteinExistence type="predicted"/>
<keyword evidence="3" id="KW-1185">Reference proteome</keyword>
<reference evidence="2" key="2">
    <citation type="submission" date="2022-04" db="EMBL/GenBank/DDBJ databases">
        <title>Antimicrobial genetic elements in methicillin-resistant Macrococcus armenti.</title>
        <authorList>
            <person name="Keller J.E."/>
            <person name="Schwendener S."/>
            <person name="Pantucek R."/>
            <person name="Perreten V."/>
        </authorList>
    </citation>
    <scope>NUCLEOTIDE SEQUENCE</scope>
    <source>
        <strain evidence="2">CCM 2609</strain>
    </source>
</reference>
<organism evidence="2 3">
    <name type="scientific">Macrococcus armenti</name>
    <dbReference type="NCBI Taxonomy" id="2875764"/>
    <lineage>
        <taxon>Bacteria</taxon>
        <taxon>Bacillati</taxon>
        <taxon>Bacillota</taxon>
        <taxon>Bacilli</taxon>
        <taxon>Bacillales</taxon>
        <taxon>Staphylococcaceae</taxon>
        <taxon>Macrococcus</taxon>
    </lineage>
</organism>
<protein>
    <submittedName>
        <fullName evidence="2">NERD domain-containing protein</fullName>
    </submittedName>
</protein>
<dbReference type="EMBL" id="CP094348">
    <property type="protein sequence ID" value="UOB21199.1"/>
    <property type="molecule type" value="Genomic_DNA"/>
</dbReference>
<evidence type="ECO:0000313" key="2">
    <source>
        <dbReference type="EMBL" id="UOB21199.1"/>
    </source>
</evidence>
<evidence type="ECO:0000313" key="3">
    <source>
        <dbReference type="Proteomes" id="UP000830343"/>
    </source>
</evidence>
<dbReference type="Proteomes" id="UP000830343">
    <property type="component" value="Chromosome"/>
</dbReference>
<feature type="domain" description="NERD" evidence="1">
    <location>
        <begin position="38"/>
        <end position="140"/>
    </location>
</feature>
<reference evidence="2" key="1">
    <citation type="submission" date="2022-03" db="EMBL/GenBank/DDBJ databases">
        <authorList>
            <person name="Vrbovska V."/>
            <person name="Kovarovic V."/>
            <person name="Botka T."/>
            <person name="Pantucek R."/>
        </authorList>
    </citation>
    <scope>NUCLEOTIDE SEQUENCE</scope>
    <source>
        <strain evidence="2">CCM 2609</strain>
    </source>
</reference>
<accession>A0ABY3ZWA8</accession>